<proteinExistence type="predicted"/>
<accession>A0ABY7VHG4</accession>
<sequence>MSTLLKFFPCAVLACAVSAVAQSQDYADMHKQLDIMGKIIESSVGADNSRNSRKESRVTGVDSTYLKGLGVVFTVNSSSMRGSHGSYNFNFVIPPIPEIPVVNLGSREHEELVEVEAHVAEALESASESYERALDSLDDERDQYRELRDQQRDMAREVRDIEREMRDLQYQLRRVDDENQKELVQQKAQLEEKKVKVEKQRKAVKQRAEKYNEKQKIAKQKQQAQRSDFYRELSTAMAETLCLYGNGLKALPKSEKVTVILKAGGDKEGRRYKDKIFVYNKKDISACSSDRISVAKLLEKGQGYQF</sequence>
<keyword evidence="4" id="KW-1185">Reference proteome</keyword>
<dbReference type="RefSeq" id="WP_274053522.1">
    <property type="nucleotide sequence ID" value="NZ_CP059693.1"/>
</dbReference>
<feature type="chain" id="PRO_5046644327" evidence="2">
    <location>
        <begin position="22"/>
        <end position="306"/>
    </location>
</feature>
<evidence type="ECO:0000313" key="3">
    <source>
        <dbReference type="EMBL" id="WDE13175.1"/>
    </source>
</evidence>
<gene>
    <name evidence="3" type="ORF">H3N35_06955</name>
</gene>
<keyword evidence="1" id="KW-0175">Coiled coil</keyword>
<organism evidence="3 4">
    <name type="scientific">Thalassomonas haliotis</name>
    <dbReference type="NCBI Taxonomy" id="485448"/>
    <lineage>
        <taxon>Bacteria</taxon>
        <taxon>Pseudomonadati</taxon>
        <taxon>Pseudomonadota</taxon>
        <taxon>Gammaproteobacteria</taxon>
        <taxon>Alteromonadales</taxon>
        <taxon>Colwelliaceae</taxon>
        <taxon>Thalassomonas</taxon>
    </lineage>
</organism>
<evidence type="ECO:0000313" key="4">
    <source>
        <dbReference type="Proteomes" id="UP001215231"/>
    </source>
</evidence>
<feature type="coiled-coil region" evidence="1">
    <location>
        <begin position="120"/>
        <end position="221"/>
    </location>
</feature>
<dbReference type="Proteomes" id="UP001215231">
    <property type="component" value="Chromosome"/>
</dbReference>
<dbReference type="EMBL" id="CP059693">
    <property type="protein sequence ID" value="WDE13175.1"/>
    <property type="molecule type" value="Genomic_DNA"/>
</dbReference>
<evidence type="ECO:0000256" key="2">
    <source>
        <dbReference type="SAM" id="SignalP"/>
    </source>
</evidence>
<name>A0ABY7VHG4_9GAMM</name>
<feature type="signal peptide" evidence="2">
    <location>
        <begin position="1"/>
        <end position="21"/>
    </location>
</feature>
<evidence type="ECO:0000256" key="1">
    <source>
        <dbReference type="SAM" id="Coils"/>
    </source>
</evidence>
<keyword evidence="2" id="KW-0732">Signal</keyword>
<reference evidence="3 4" key="1">
    <citation type="journal article" date="2022" name="Mar. Drugs">
        <title>Bioassay-Guided Fractionation Leads to the Detection of Cholic Acid Generated by the Rare Thalassomonas sp.</title>
        <authorList>
            <person name="Pheiffer F."/>
            <person name="Schneider Y.K."/>
            <person name="Hansen E.H."/>
            <person name="Andersen J.H."/>
            <person name="Isaksson J."/>
            <person name="Busche T."/>
            <person name="R C."/>
            <person name="Kalinowski J."/>
            <person name="Zyl L.V."/>
            <person name="Trindade M."/>
        </authorList>
    </citation>
    <scope>NUCLEOTIDE SEQUENCE [LARGE SCALE GENOMIC DNA]</scope>
    <source>
        <strain evidence="3 4">A5K-61T</strain>
    </source>
</reference>
<protein>
    <submittedName>
        <fullName evidence="3">Uncharacterized protein</fullName>
    </submittedName>
</protein>